<dbReference type="Pfam" id="PF03060">
    <property type="entry name" value="NMO"/>
    <property type="match status" value="1"/>
</dbReference>
<keyword evidence="4" id="KW-0223">Dioxygenase</keyword>
<keyword evidence="3" id="KW-0560">Oxidoreductase</keyword>
<dbReference type="InterPro" id="IPR004136">
    <property type="entry name" value="NMO"/>
</dbReference>
<dbReference type="PANTHER" id="PTHR32332:SF31">
    <property type="entry name" value="2-NITROPROPANE DIOXYGENASE FAMILY, PUTATIVE (AFU_ORTHOLOGUE AFUA_2G09850)-RELATED"/>
    <property type="match status" value="1"/>
</dbReference>
<name>A0A5M3N1Y6_CONPW</name>
<evidence type="ECO:0000256" key="2">
    <source>
        <dbReference type="ARBA" id="ARBA00022643"/>
    </source>
</evidence>
<dbReference type="AlphaFoldDB" id="A0A5M3N1Y6"/>
<dbReference type="GeneID" id="19204742"/>
<reference evidence="5" key="1">
    <citation type="journal article" date="2012" name="Science">
        <title>The Paleozoic origin of enzymatic lignin decomposition reconstructed from 31 fungal genomes.</title>
        <authorList>
            <person name="Floudas D."/>
            <person name="Binder M."/>
            <person name="Riley R."/>
            <person name="Barry K."/>
            <person name="Blanchette R.A."/>
            <person name="Henrissat B."/>
            <person name="Martinez A.T."/>
            <person name="Otillar R."/>
            <person name="Spatafora J.W."/>
            <person name="Yadav J.S."/>
            <person name="Aerts A."/>
            <person name="Benoit I."/>
            <person name="Boyd A."/>
            <person name="Carlson A."/>
            <person name="Copeland A."/>
            <person name="Coutinho P.M."/>
            <person name="de Vries R.P."/>
            <person name="Ferreira P."/>
            <person name="Findley K."/>
            <person name="Foster B."/>
            <person name="Gaskell J."/>
            <person name="Glotzer D."/>
            <person name="Gorecki P."/>
            <person name="Heitman J."/>
            <person name="Hesse C."/>
            <person name="Hori C."/>
            <person name="Igarashi K."/>
            <person name="Jurgens J.A."/>
            <person name="Kallen N."/>
            <person name="Kersten P."/>
            <person name="Kohler A."/>
            <person name="Kuees U."/>
            <person name="Kumar T.K.A."/>
            <person name="Kuo A."/>
            <person name="LaButti K."/>
            <person name="Larrondo L.F."/>
            <person name="Lindquist E."/>
            <person name="Ling A."/>
            <person name="Lombard V."/>
            <person name="Lucas S."/>
            <person name="Lundell T."/>
            <person name="Martin R."/>
            <person name="McLaughlin D.J."/>
            <person name="Morgenstern I."/>
            <person name="Morin E."/>
            <person name="Murat C."/>
            <person name="Nagy L.G."/>
            <person name="Nolan M."/>
            <person name="Ohm R.A."/>
            <person name="Patyshakuliyeva A."/>
            <person name="Rokas A."/>
            <person name="Ruiz-Duenas F.J."/>
            <person name="Sabat G."/>
            <person name="Salamov A."/>
            <person name="Samejima M."/>
            <person name="Schmutz J."/>
            <person name="Slot J.C."/>
            <person name="St John F."/>
            <person name="Stenlid J."/>
            <person name="Sun H."/>
            <person name="Sun S."/>
            <person name="Syed K."/>
            <person name="Tsang A."/>
            <person name="Wiebenga A."/>
            <person name="Young D."/>
            <person name="Pisabarro A."/>
            <person name="Eastwood D.C."/>
            <person name="Martin F."/>
            <person name="Cullen D."/>
            <person name="Grigoriev I.V."/>
            <person name="Hibbett D.S."/>
        </authorList>
    </citation>
    <scope>NUCLEOTIDE SEQUENCE [LARGE SCALE GENOMIC DNA]</scope>
    <source>
        <strain evidence="5">RWD-64-598 SS2</strain>
    </source>
</reference>
<dbReference type="OrthoDB" id="10265891at2759"/>
<dbReference type="EMBL" id="JH711574">
    <property type="protein sequence ID" value="EIW85388.1"/>
    <property type="molecule type" value="Genomic_DNA"/>
</dbReference>
<dbReference type="InterPro" id="IPR013785">
    <property type="entry name" value="Aldolase_TIM"/>
</dbReference>
<protein>
    <submittedName>
        <fullName evidence="4">2-nitropropane dioxygenase</fullName>
    </submittedName>
</protein>
<dbReference type="SUPFAM" id="SSF51412">
    <property type="entry name" value="Inosine monophosphate dehydrogenase (IMPDH)"/>
    <property type="match status" value="1"/>
</dbReference>
<dbReference type="CDD" id="cd04730">
    <property type="entry name" value="NPD_like"/>
    <property type="match status" value="1"/>
</dbReference>
<keyword evidence="1" id="KW-0285">Flavoprotein</keyword>
<evidence type="ECO:0000313" key="5">
    <source>
        <dbReference type="Proteomes" id="UP000053558"/>
    </source>
</evidence>
<dbReference type="Proteomes" id="UP000053558">
    <property type="component" value="Unassembled WGS sequence"/>
</dbReference>
<dbReference type="KEGG" id="cput:CONPUDRAFT_162595"/>
<keyword evidence="5" id="KW-1185">Reference proteome</keyword>
<dbReference type="RefSeq" id="XP_007764891.1">
    <property type="nucleotide sequence ID" value="XM_007766701.1"/>
</dbReference>
<dbReference type="OMA" id="RAKPKAW"/>
<accession>A0A5M3N1Y6</accession>
<organism evidence="4 5">
    <name type="scientific">Coniophora puteana (strain RWD-64-598)</name>
    <name type="common">Brown rot fungus</name>
    <dbReference type="NCBI Taxonomy" id="741705"/>
    <lineage>
        <taxon>Eukaryota</taxon>
        <taxon>Fungi</taxon>
        <taxon>Dikarya</taxon>
        <taxon>Basidiomycota</taxon>
        <taxon>Agaricomycotina</taxon>
        <taxon>Agaricomycetes</taxon>
        <taxon>Agaricomycetidae</taxon>
        <taxon>Boletales</taxon>
        <taxon>Coniophorineae</taxon>
        <taxon>Coniophoraceae</taxon>
        <taxon>Coniophora</taxon>
    </lineage>
</organism>
<evidence type="ECO:0000256" key="3">
    <source>
        <dbReference type="ARBA" id="ARBA00023002"/>
    </source>
</evidence>
<dbReference type="Gene3D" id="3.20.20.70">
    <property type="entry name" value="Aldolase class I"/>
    <property type="match status" value="1"/>
</dbReference>
<gene>
    <name evidence="4" type="ORF">CONPUDRAFT_162595</name>
</gene>
<dbReference type="GO" id="GO:0018580">
    <property type="term" value="F:nitronate monooxygenase activity"/>
    <property type="evidence" value="ECO:0007669"/>
    <property type="project" value="InterPro"/>
</dbReference>
<evidence type="ECO:0000256" key="1">
    <source>
        <dbReference type="ARBA" id="ARBA00022630"/>
    </source>
</evidence>
<proteinExistence type="predicted"/>
<dbReference type="GO" id="GO:0051213">
    <property type="term" value="F:dioxygenase activity"/>
    <property type="evidence" value="ECO:0007669"/>
    <property type="project" value="UniProtKB-KW"/>
</dbReference>
<dbReference type="PANTHER" id="PTHR32332">
    <property type="entry name" value="2-NITROPROPANE DIOXYGENASE"/>
    <property type="match status" value="1"/>
</dbReference>
<keyword evidence="2" id="KW-0288">FMN</keyword>
<evidence type="ECO:0000313" key="4">
    <source>
        <dbReference type="EMBL" id="EIW85388.1"/>
    </source>
</evidence>
<sequence>MPSSAPVFSTPLTKLFKINHPVMLAGMNVAAGPKLAAAVTNAGGIGVIGGLRMNPKILQENIDELKGHLEDKNAPFGVDLLLPQVGGNARKTNYDYTKGQLNELVDVIIKSKAALFVCAVGVPPKEVVDKFHKAGIVVMNMIGHPKHAPKALAQGVDIICAQGGEGGGHTGDTPFSVLIPATVDLCKSAKSPLTGEPVMVIAAGGIADGRGLAASLSYGAAGVWVGTRFVACEEASAPRKHKELLLSAGYDDTVRTLIYSGRPLSVRKTAYVDEWETKRAAEIQELVSQGKVPHEVELEKRPERSIEGQRWLMGKVAGSIKDIKSAKEIVDELVTTAASSLKKANEFVLAKSKL</sequence>
<comment type="caution">
    <text evidence="4">The sequence shown here is derived from an EMBL/GenBank/DDBJ whole genome shotgun (WGS) entry which is preliminary data.</text>
</comment>